<dbReference type="PRINTS" id="PR00344">
    <property type="entry name" value="BCTRLSENSOR"/>
</dbReference>
<dbReference type="InterPro" id="IPR003661">
    <property type="entry name" value="HisK_dim/P_dom"/>
</dbReference>
<dbReference type="SMART" id="SM00387">
    <property type="entry name" value="HATPase_c"/>
    <property type="match status" value="1"/>
</dbReference>
<evidence type="ECO:0000259" key="8">
    <source>
        <dbReference type="PROSITE" id="PS50112"/>
    </source>
</evidence>
<evidence type="ECO:0000313" key="10">
    <source>
        <dbReference type="Proteomes" id="UP001162802"/>
    </source>
</evidence>
<evidence type="ECO:0000256" key="3">
    <source>
        <dbReference type="ARBA" id="ARBA00022553"/>
    </source>
</evidence>
<dbReference type="InterPro" id="IPR003594">
    <property type="entry name" value="HATPase_dom"/>
</dbReference>
<dbReference type="PROSITE" id="PS50109">
    <property type="entry name" value="HIS_KIN"/>
    <property type="match status" value="1"/>
</dbReference>
<organism evidence="9 10">
    <name type="scientific">Novosphingobium mangrovi</name>
    <name type="common">ex Hu et al. 2023</name>
    <dbReference type="NCBI Taxonomy" id="2930094"/>
    <lineage>
        <taxon>Bacteria</taxon>
        <taxon>Pseudomonadati</taxon>
        <taxon>Pseudomonadota</taxon>
        <taxon>Alphaproteobacteria</taxon>
        <taxon>Sphingomonadales</taxon>
        <taxon>Sphingomonadaceae</taxon>
        <taxon>Novosphingobium</taxon>
    </lineage>
</organism>
<dbReference type="EC" id="2.7.13.3" evidence="2"/>
<protein>
    <recommendedName>
        <fullName evidence="2">histidine kinase</fullName>
        <ecNumber evidence="2">2.7.13.3</ecNumber>
    </recommendedName>
</protein>
<dbReference type="Gene3D" id="3.30.565.10">
    <property type="entry name" value="Histidine kinase-like ATPase, C-terminal domain"/>
    <property type="match status" value="1"/>
</dbReference>
<dbReference type="InterPro" id="IPR035965">
    <property type="entry name" value="PAS-like_dom_sf"/>
</dbReference>
<evidence type="ECO:0000259" key="7">
    <source>
        <dbReference type="PROSITE" id="PS50109"/>
    </source>
</evidence>
<dbReference type="SMART" id="SM00388">
    <property type="entry name" value="HisKA"/>
    <property type="match status" value="1"/>
</dbReference>
<dbReference type="CDD" id="cd00130">
    <property type="entry name" value="PAS"/>
    <property type="match status" value="2"/>
</dbReference>
<evidence type="ECO:0000256" key="5">
    <source>
        <dbReference type="ARBA" id="ARBA00022777"/>
    </source>
</evidence>
<name>A0ABT0AF47_9SPHN</name>
<accession>A0ABT0AF47</accession>
<dbReference type="Gene3D" id="1.10.287.130">
    <property type="match status" value="1"/>
</dbReference>
<keyword evidence="3" id="KW-0597">Phosphoprotein</keyword>
<dbReference type="Pfam" id="PF00512">
    <property type="entry name" value="HisKA"/>
    <property type="match status" value="1"/>
</dbReference>
<gene>
    <name evidence="9" type="ORF">MTR65_13845</name>
</gene>
<dbReference type="InterPro" id="IPR050351">
    <property type="entry name" value="BphY/WalK/GraS-like"/>
</dbReference>
<dbReference type="PROSITE" id="PS50112">
    <property type="entry name" value="PAS"/>
    <property type="match status" value="1"/>
</dbReference>
<evidence type="ECO:0000256" key="2">
    <source>
        <dbReference type="ARBA" id="ARBA00012438"/>
    </source>
</evidence>
<keyword evidence="10" id="KW-1185">Reference proteome</keyword>
<dbReference type="CDD" id="cd00082">
    <property type="entry name" value="HisKA"/>
    <property type="match status" value="1"/>
</dbReference>
<comment type="catalytic activity">
    <reaction evidence="1">
        <text>ATP + protein L-histidine = ADP + protein N-phospho-L-histidine.</text>
        <dbReference type="EC" id="2.7.13.3"/>
    </reaction>
</comment>
<dbReference type="Pfam" id="PF02518">
    <property type="entry name" value="HATPase_c"/>
    <property type="match status" value="1"/>
</dbReference>
<evidence type="ECO:0000256" key="6">
    <source>
        <dbReference type="ARBA" id="ARBA00023136"/>
    </source>
</evidence>
<dbReference type="RefSeq" id="WP_243801187.1">
    <property type="nucleotide sequence ID" value="NZ_JALHAT010000026.1"/>
</dbReference>
<comment type="caution">
    <text evidence="9">The sequence shown here is derived from an EMBL/GenBank/DDBJ whole genome shotgun (WGS) entry which is preliminary data.</text>
</comment>
<feature type="domain" description="PAS" evidence="8">
    <location>
        <begin position="129"/>
        <end position="199"/>
    </location>
</feature>
<sequence length="485" mass="54028">MTTTISCGHELPGALLYAPIGALIIERTGLISGANASAANLLGESDPEPLRHSLIYTWLKESDAETLRHMVDVHFQAPVETRAGWTRRMTIPSGDGSERPVELTLSPFPESPEANAIVFVRSLERIMTAERRFAQIFENLPVGLLVVDSRQRIVKANRTLGADFGYSREELIGQSLATLIPERYRAAHRDHLQGYVKRPSSRMMGVGRDLTGLHRSGQEFPIEIALTRHENASQPLYMAIVTDITHRKRSEVAMQQTNAQLEEFTYVASHDLRSPLRGIADLVSWIREDLEGQELPPDVTRNFERVAIRIERAEQMIDDLLNYARIGVRDPQLETLQPREVIDEVLATSNIPGSFSLDIEVEAGPLKAARAPLSASLRNLVSNAVKHHGSSSGRIRIEVTEDGRFTVFTVEDDGQGIPSGNEERIFKLFHRGSTRVEGDGVGLAFTRRMINANGGMICVTPHGEMGGARFDIYWPRILLREFKDG</sequence>
<evidence type="ECO:0000256" key="1">
    <source>
        <dbReference type="ARBA" id="ARBA00000085"/>
    </source>
</evidence>
<keyword evidence="6" id="KW-0472">Membrane</keyword>
<dbReference type="InterPro" id="IPR005467">
    <property type="entry name" value="His_kinase_dom"/>
</dbReference>
<dbReference type="SUPFAM" id="SSF47384">
    <property type="entry name" value="Homodimeric domain of signal transducing histidine kinase"/>
    <property type="match status" value="1"/>
</dbReference>
<dbReference type="InterPro" id="IPR036097">
    <property type="entry name" value="HisK_dim/P_sf"/>
</dbReference>
<dbReference type="PANTHER" id="PTHR42878">
    <property type="entry name" value="TWO-COMPONENT HISTIDINE KINASE"/>
    <property type="match status" value="1"/>
</dbReference>
<dbReference type="InterPro" id="IPR000014">
    <property type="entry name" value="PAS"/>
</dbReference>
<reference evidence="9" key="1">
    <citation type="submission" date="2022-03" db="EMBL/GenBank/DDBJ databases">
        <title>Identification of a novel bacterium isolated from mangrove sediments.</title>
        <authorList>
            <person name="Pan X."/>
        </authorList>
    </citation>
    <scope>NUCLEOTIDE SEQUENCE</scope>
    <source>
        <strain evidence="9">B2637</strain>
    </source>
</reference>
<feature type="domain" description="Histidine kinase" evidence="7">
    <location>
        <begin position="267"/>
        <end position="478"/>
    </location>
</feature>
<dbReference type="SMART" id="SM00091">
    <property type="entry name" value="PAS"/>
    <property type="match status" value="2"/>
</dbReference>
<keyword evidence="5" id="KW-0418">Kinase</keyword>
<dbReference type="Pfam" id="PF00989">
    <property type="entry name" value="PAS"/>
    <property type="match status" value="2"/>
</dbReference>
<dbReference type="PANTHER" id="PTHR42878:SF15">
    <property type="entry name" value="BACTERIOPHYTOCHROME"/>
    <property type="match status" value="1"/>
</dbReference>
<keyword evidence="4" id="KW-0808">Transferase</keyword>
<dbReference type="NCBIfam" id="TIGR00229">
    <property type="entry name" value="sensory_box"/>
    <property type="match status" value="1"/>
</dbReference>
<dbReference type="InterPro" id="IPR013767">
    <property type="entry name" value="PAS_fold"/>
</dbReference>
<dbReference type="InterPro" id="IPR036890">
    <property type="entry name" value="HATPase_C_sf"/>
</dbReference>
<dbReference type="EMBL" id="JALHAT010000026">
    <property type="protein sequence ID" value="MCJ1961774.1"/>
    <property type="molecule type" value="Genomic_DNA"/>
</dbReference>
<dbReference type="Gene3D" id="3.30.450.20">
    <property type="entry name" value="PAS domain"/>
    <property type="match status" value="2"/>
</dbReference>
<dbReference type="InterPro" id="IPR004358">
    <property type="entry name" value="Sig_transdc_His_kin-like_C"/>
</dbReference>
<dbReference type="Proteomes" id="UP001162802">
    <property type="component" value="Unassembled WGS sequence"/>
</dbReference>
<proteinExistence type="predicted"/>
<dbReference type="SUPFAM" id="SSF55874">
    <property type="entry name" value="ATPase domain of HSP90 chaperone/DNA topoisomerase II/histidine kinase"/>
    <property type="match status" value="1"/>
</dbReference>
<evidence type="ECO:0000256" key="4">
    <source>
        <dbReference type="ARBA" id="ARBA00022679"/>
    </source>
</evidence>
<dbReference type="SUPFAM" id="SSF55785">
    <property type="entry name" value="PYP-like sensor domain (PAS domain)"/>
    <property type="match status" value="2"/>
</dbReference>
<evidence type="ECO:0000313" key="9">
    <source>
        <dbReference type="EMBL" id="MCJ1961774.1"/>
    </source>
</evidence>
<dbReference type="CDD" id="cd00075">
    <property type="entry name" value="HATPase"/>
    <property type="match status" value="1"/>
</dbReference>